<dbReference type="EMBL" id="FNDQ01000001">
    <property type="protein sequence ID" value="SDH26371.1"/>
    <property type="molecule type" value="Genomic_DNA"/>
</dbReference>
<keyword evidence="1" id="KW-0732">Signal</keyword>
<dbReference type="InterPro" id="IPR025665">
    <property type="entry name" value="Beta-barrel_OMP_2"/>
</dbReference>
<dbReference type="RefSeq" id="WP_090404370.1">
    <property type="nucleotide sequence ID" value="NZ_FNDQ01000001.1"/>
</dbReference>
<feature type="signal peptide" evidence="1">
    <location>
        <begin position="1"/>
        <end position="24"/>
    </location>
</feature>
<sequence length="265" mass="30506">MKNIKLYIALLASSIFLTIQPALAQEEQQQLSNFKAFFDKNITYQVRAQFSIGGSSPLGMPAQIREINSYNPTLQIGLEANTTKWFTDQQKWGIRTGIRFEGRGMKTDARVKNYYTQIDEDHGKQTKGYFTGNVKTNMKNSYVTFPVLVVFNATENWNVYGGFYFSGLIDKDFNGYVYDGVLREGTPIGDIVPFEDEDKGYYNFSNNLNRFQWGTQLGGEYKMNKHFKLFADLNWGLNPLFENSFDAISFSMYNIYLNMGFGYTF</sequence>
<reference evidence="4" key="1">
    <citation type="submission" date="2016-10" db="EMBL/GenBank/DDBJ databases">
        <authorList>
            <person name="Varghese N."/>
            <person name="Submissions S."/>
        </authorList>
    </citation>
    <scope>NUCLEOTIDE SEQUENCE [LARGE SCALE GENOMIC DNA]</scope>
    <source>
        <strain evidence="4">DSM 23313</strain>
    </source>
</reference>
<evidence type="ECO:0000259" key="2">
    <source>
        <dbReference type="Pfam" id="PF13568"/>
    </source>
</evidence>
<protein>
    <submittedName>
        <fullName evidence="3">Outer membrane protein beta-barrel domain-containing protein</fullName>
    </submittedName>
</protein>
<keyword evidence="4" id="KW-1185">Reference proteome</keyword>
<dbReference type="Pfam" id="PF13568">
    <property type="entry name" value="OMP_b-brl_2"/>
    <property type="match status" value="1"/>
</dbReference>
<dbReference type="STRING" id="702745.SAMN05421818_10140"/>
<evidence type="ECO:0000313" key="3">
    <source>
        <dbReference type="EMBL" id="SDH26371.1"/>
    </source>
</evidence>
<dbReference type="AlphaFoldDB" id="A0A1G8AZP3"/>
<dbReference type="Proteomes" id="UP000243588">
    <property type="component" value="Unassembled WGS sequence"/>
</dbReference>
<gene>
    <name evidence="3" type="ORF">SAMN05421818_10140</name>
</gene>
<name>A0A1G8AZP3_9FLAO</name>
<feature type="domain" description="Outer membrane protein beta-barrel" evidence="2">
    <location>
        <begin position="28"/>
        <end position="242"/>
    </location>
</feature>
<feature type="chain" id="PRO_5017197904" evidence="1">
    <location>
        <begin position="25"/>
        <end position="265"/>
    </location>
</feature>
<evidence type="ECO:0000313" key="4">
    <source>
        <dbReference type="Proteomes" id="UP000243588"/>
    </source>
</evidence>
<proteinExistence type="predicted"/>
<accession>A0A1G8AZP3</accession>
<organism evidence="3 4">
    <name type="scientific">Myroides phaeus</name>
    <dbReference type="NCBI Taxonomy" id="702745"/>
    <lineage>
        <taxon>Bacteria</taxon>
        <taxon>Pseudomonadati</taxon>
        <taxon>Bacteroidota</taxon>
        <taxon>Flavobacteriia</taxon>
        <taxon>Flavobacteriales</taxon>
        <taxon>Flavobacteriaceae</taxon>
        <taxon>Myroides</taxon>
    </lineage>
</organism>
<evidence type="ECO:0000256" key="1">
    <source>
        <dbReference type="SAM" id="SignalP"/>
    </source>
</evidence>
<dbReference type="Gene3D" id="2.40.160.20">
    <property type="match status" value="1"/>
</dbReference>